<dbReference type="AlphaFoldDB" id="A0A167E5L8"/>
<dbReference type="Gene3D" id="3.40.50.1000">
    <property type="entry name" value="HAD superfamily/HAD-like"/>
    <property type="match status" value="1"/>
</dbReference>
<evidence type="ECO:0000313" key="2">
    <source>
        <dbReference type="Proteomes" id="UP000189580"/>
    </source>
</evidence>
<dbReference type="PANTHER" id="PTHR28181:SF1">
    <property type="entry name" value="COLD TOLERANCE PROTEIN 1"/>
    <property type="match status" value="1"/>
</dbReference>
<dbReference type="InterPro" id="IPR050849">
    <property type="entry name" value="HAD-like_hydrolase_phosphatase"/>
</dbReference>
<keyword evidence="2" id="KW-1185">Reference proteome</keyword>
<gene>
    <name evidence="1" type="ORF">AWJ20_4613</name>
</gene>
<reference evidence="1 2" key="1">
    <citation type="submission" date="2016-02" db="EMBL/GenBank/DDBJ databases">
        <title>Complete genome sequence and transcriptome regulation of the pentose utilising yeast Sugiyamaella lignohabitans.</title>
        <authorList>
            <person name="Bellasio M."/>
            <person name="Peymann A."/>
            <person name="Valli M."/>
            <person name="Sipitzky M."/>
            <person name="Graf A."/>
            <person name="Sauer M."/>
            <person name="Marx H."/>
            <person name="Mattanovich D."/>
        </authorList>
    </citation>
    <scope>NUCLEOTIDE SEQUENCE [LARGE SCALE GENOMIC DNA]</scope>
    <source>
        <strain evidence="1 2">CBS 10342</strain>
    </source>
</reference>
<dbReference type="OrthoDB" id="10255128at2759"/>
<evidence type="ECO:0000313" key="1">
    <source>
        <dbReference type="EMBL" id="ANB13670.1"/>
    </source>
</evidence>
<dbReference type="GeneID" id="30036765"/>
<dbReference type="KEGG" id="slb:AWJ20_4613"/>
<accession>A0A167E5L8</accession>
<organism evidence="1 2">
    <name type="scientific">Sugiyamaella lignohabitans</name>
    <dbReference type="NCBI Taxonomy" id="796027"/>
    <lineage>
        <taxon>Eukaryota</taxon>
        <taxon>Fungi</taxon>
        <taxon>Dikarya</taxon>
        <taxon>Ascomycota</taxon>
        <taxon>Saccharomycotina</taxon>
        <taxon>Dipodascomycetes</taxon>
        <taxon>Dipodascales</taxon>
        <taxon>Trichomonascaceae</taxon>
        <taxon>Sugiyamaella</taxon>
    </lineage>
</organism>
<dbReference type="InterPro" id="IPR036412">
    <property type="entry name" value="HAD-like_sf"/>
</dbReference>
<dbReference type="InterPro" id="IPR023214">
    <property type="entry name" value="HAD_sf"/>
</dbReference>
<dbReference type="Pfam" id="PF12710">
    <property type="entry name" value="HAD"/>
    <property type="match status" value="1"/>
</dbReference>
<proteinExistence type="predicted"/>
<protein>
    <submittedName>
        <fullName evidence="1">Uncharacterized protein</fullName>
    </submittedName>
</protein>
<dbReference type="EMBL" id="CP014502">
    <property type="protein sequence ID" value="ANB13670.1"/>
    <property type="molecule type" value="Genomic_DNA"/>
</dbReference>
<sequence length="277" mass="31029">MPLELSAIDVLVTDWDETVTSEDTMAVLSQAAYDHKTNFHPPWEYFGDMYYKDYEKYACNYNERRGSLQEEAEFLSGLKQVELESVTRVENSGLFKDVPESMVRSQASKVKIRQGWWDVLSLATKNKVPIVILSVNWSDVLIEEVLSLHGFDTTNSSIRIYANKIQVDDETGLATGKLGGHPILGSAGIRTAQDKLDILKKIRSQKLSGKATESIAYFGDSSTDTLALLEADLGVVIHKNSLASRLEGLGVAILRKEHDKTDNNQVYYLCEWSDLLT</sequence>
<name>A0A167E5L8_9ASCO</name>
<dbReference type="RefSeq" id="XP_018736147.1">
    <property type="nucleotide sequence ID" value="XM_018881695.1"/>
</dbReference>
<dbReference type="SUPFAM" id="SSF56784">
    <property type="entry name" value="HAD-like"/>
    <property type="match status" value="1"/>
</dbReference>
<dbReference type="Proteomes" id="UP000189580">
    <property type="component" value="Chromosome d"/>
</dbReference>
<dbReference type="PANTHER" id="PTHR28181">
    <property type="entry name" value="UPF0655 PROTEIN YCR015C"/>
    <property type="match status" value="1"/>
</dbReference>